<dbReference type="AlphaFoldDB" id="A0A4Y2F1X5"/>
<dbReference type="PANTHER" id="PTHR46880">
    <property type="entry name" value="RAS-ASSOCIATING DOMAIN-CONTAINING PROTEIN"/>
    <property type="match status" value="1"/>
</dbReference>
<sequence>MSDNGAQKRPIIINLFSQKNASASKPISALQEPPETLYSEKSDAIDGDCADFSSTPDQKFSSFSDDSDSDREASSGIKRKFVKSWKTLYPFIEYDKEKNIMFCKVCKQFSDHRQKGIRFVTGTSNFRASSIQYHEKSVLHARCQKRAIALLNGISNPLELLDSDKRKLVQVLKLVYFMVQTRSPFTYFPQLCESQKLEGVDVGPAYTSHQKVVPLFAKYISLDLVKRLAVELSGLKLFSVIIDSCFSRAAEKHELVYIKCLDGTRLRTSFLGVIDSTENYFDSIYENLCKLFESFNVVDWVEKVMCVTIDSVSGFQPWHDELVKLIEEKSSNFICSSNFLPHKIKCCSKIFKDNPCTSQFCILIYEIFWYYENLSDDSKHLPHIGRELDNIVQEYGKLPKNIYACFSLNALKAVSEDWVSLVQFLREQNHSILHTKARKIGAKIQLLITRSQFLWKLAVVLDILNCLNKFSDEVKDPDNVFSFHLLLINSCCDIKKAAEGKGQAVHSVIHDMTETPPSFRNISIHLDIGLAKVISGFQDLTSTLVNHLSKQAPDQAFFYNCHILDTRTWPKQEHLDKCGNLEYSKLYVAVEKSNGNHQTALSEWRTLKESVIHSFPPELLLKSRTAISRMVTAFASDLPLVTSTLKKLLLLDFSCEEVEKGYREMNLIKSSDRCMLSVQSLQTSMMIAMHGPPFAQFNPAPAIELWMKECSRRYHKRSRQKISKRTILSNCDTFLESFNVSSNLNPL</sequence>
<dbReference type="Pfam" id="PF25431">
    <property type="entry name" value="zf-C17orf113"/>
    <property type="match status" value="1"/>
</dbReference>
<keyword evidence="4" id="KW-1185">Reference proteome</keyword>
<dbReference type="EMBL" id="BGPR01000751">
    <property type="protein sequence ID" value="GBM34105.1"/>
    <property type="molecule type" value="Genomic_DNA"/>
</dbReference>
<protein>
    <recommendedName>
        <fullName evidence="2">TTF-type domain-containing protein</fullName>
    </recommendedName>
</protein>
<dbReference type="InterPro" id="IPR057456">
    <property type="entry name" value="Znf_C17orf113"/>
</dbReference>
<accession>A0A4Y2F1X5</accession>
<evidence type="ECO:0000313" key="3">
    <source>
        <dbReference type="EMBL" id="GBM34105.1"/>
    </source>
</evidence>
<feature type="region of interest" description="Disordered" evidence="1">
    <location>
        <begin position="45"/>
        <end position="72"/>
    </location>
</feature>
<dbReference type="OrthoDB" id="5560627at2759"/>
<gene>
    <name evidence="3" type="ORF">AVEN_235050_1</name>
</gene>
<name>A0A4Y2F1X5_ARAVE</name>
<evidence type="ECO:0000256" key="1">
    <source>
        <dbReference type="SAM" id="MobiDB-lite"/>
    </source>
</evidence>
<reference evidence="3 4" key="1">
    <citation type="journal article" date="2019" name="Sci. Rep.">
        <title>Orb-weaving spider Araneus ventricosus genome elucidates the spidroin gene catalogue.</title>
        <authorList>
            <person name="Kono N."/>
            <person name="Nakamura H."/>
            <person name="Ohtoshi R."/>
            <person name="Moran D.A.P."/>
            <person name="Shinohara A."/>
            <person name="Yoshida Y."/>
            <person name="Fujiwara M."/>
            <person name="Mori M."/>
            <person name="Tomita M."/>
            <person name="Arakawa K."/>
        </authorList>
    </citation>
    <scope>NUCLEOTIDE SEQUENCE [LARGE SCALE GENOMIC DNA]</scope>
</reference>
<proteinExistence type="predicted"/>
<dbReference type="SMART" id="SM00597">
    <property type="entry name" value="ZnF_TTF"/>
    <property type="match status" value="1"/>
</dbReference>
<feature type="domain" description="TTF-type" evidence="2">
    <location>
        <begin position="77"/>
        <end position="160"/>
    </location>
</feature>
<comment type="caution">
    <text evidence="3">The sequence shown here is derived from an EMBL/GenBank/DDBJ whole genome shotgun (WGS) entry which is preliminary data.</text>
</comment>
<evidence type="ECO:0000259" key="2">
    <source>
        <dbReference type="SMART" id="SM00597"/>
    </source>
</evidence>
<organism evidence="3 4">
    <name type="scientific">Araneus ventricosus</name>
    <name type="common">Orbweaver spider</name>
    <name type="synonym">Epeira ventricosa</name>
    <dbReference type="NCBI Taxonomy" id="182803"/>
    <lineage>
        <taxon>Eukaryota</taxon>
        <taxon>Metazoa</taxon>
        <taxon>Ecdysozoa</taxon>
        <taxon>Arthropoda</taxon>
        <taxon>Chelicerata</taxon>
        <taxon>Arachnida</taxon>
        <taxon>Araneae</taxon>
        <taxon>Araneomorphae</taxon>
        <taxon>Entelegynae</taxon>
        <taxon>Araneoidea</taxon>
        <taxon>Araneidae</taxon>
        <taxon>Araneus</taxon>
    </lineage>
</organism>
<dbReference type="Proteomes" id="UP000499080">
    <property type="component" value="Unassembled WGS sequence"/>
</dbReference>
<evidence type="ECO:0000313" key="4">
    <source>
        <dbReference type="Proteomes" id="UP000499080"/>
    </source>
</evidence>
<dbReference type="PANTHER" id="PTHR46880:SF5">
    <property type="entry name" value="DUF4371 DOMAIN-CONTAINING PROTEIN"/>
    <property type="match status" value="1"/>
</dbReference>
<dbReference type="InterPro" id="IPR006580">
    <property type="entry name" value="Znf_TTF"/>
</dbReference>